<dbReference type="EMBL" id="KZ857514">
    <property type="protein sequence ID" value="RDX41392.1"/>
    <property type="molecule type" value="Genomic_DNA"/>
</dbReference>
<proteinExistence type="predicted"/>
<organism evidence="1 2">
    <name type="scientific">Lentinus brumalis</name>
    <dbReference type="NCBI Taxonomy" id="2498619"/>
    <lineage>
        <taxon>Eukaryota</taxon>
        <taxon>Fungi</taxon>
        <taxon>Dikarya</taxon>
        <taxon>Basidiomycota</taxon>
        <taxon>Agaricomycotina</taxon>
        <taxon>Agaricomycetes</taxon>
        <taxon>Polyporales</taxon>
        <taxon>Polyporaceae</taxon>
        <taxon>Lentinus</taxon>
    </lineage>
</organism>
<evidence type="ECO:0000313" key="2">
    <source>
        <dbReference type="Proteomes" id="UP000256964"/>
    </source>
</evidence>
<dbReference type="Proteomes" id="UP000256964">
    <property type="component" value="Unassembled WGS sequence"/>
</dbReference>
<sequence>MWPVFYRSDGGYPMFLLLLVPTPADDIQPPTRKRTRMHVLAIRSFSSLRRKTVVRMSTAEASSAAPSCRGRSALQPRSCMRRGRTIGRSMSGLGILGAATRP</sequence>
<reference evidence="1 2" key="1">
    <citation type="journal article" date="2018" name="Biotechnol. Biofuels">
        <title>Integrative visual omics of the white-rot fungus Polyporus brumalis exposes the biotechnological potential of its oxidative enzymes for delignifying raw plant biomass.</title>
        <authorList>
            <person name="Miyauchi S."/>
            <person name="Rancon A."/>
            <person name="Drula E."/>
            <person name="Hage H."/>
            <person name="Chaduli D."/>
            <person name="Favel A."/>
            <person name="Grisel S."/>
            <person name="Henrissat B."/>
            <person name="Herpoel-Gimbert I."/>
            <person name="Ruiz-Duenas F.J."/>
            <person name="Chevret D."/>
            <person name="Hainaut M."/>
            <person name="Lin J."/>
            <person name="Wang M."/>
            <person name="Pangilinan J."/>
            <person name="Lipzen A."/>
            <person name="Lesage-Meessen L."/>
            <person name="Navarro D."/>
            <person name="Riley R."/>
            <person name="Grigoriev I.V."/>
            <person name="Zhou S."/>
            <person name="Raouche S."/>
            <person name="Rosso M.N."/>
        </authorList>
    </citation>
    <scope>NUCLEOTIDE SEQUENCE [LARGE SCALE GENOMIC DNA]</scope>
    <source>
        <strain evidence="1 2">BRFM 1820</strain>
    </source>
</reference>
<evidence type="ECO:0000313" key="1">
    <source>
        <dbReference type="EMBL" id="RDX41392.1"/>
    </source>
</evidence>
<dbReference type="AlphaFoldDB" id="A0A371CM96"/>
<name>A0A371CM96_9APHY</name>
<accession>A0A371CM96</accession>
<gene>
    <name evidence="1" type="ORF">OH76DRAFT_219943</name>
</gene>
<keyword evidence="2" id="KW-1185">Reference proteome</keyword>
<protein>
    <submittedName>
        <fullName evidence="1">Uncharacterized protein</fullName>
    </submittedName>
</protein>